<name>A0A839ZUU0_9CAUL</name>
<dbReference type="Proteomes" id="UP000530564">
    <property type="component" value="Unassembled WGS sequence"/>
</dbReference>
<proteinExistence type="predicted"/>
<dbReference type="AlphaFoldDB" id="A0A839ZUU0"/>
<organism evidence="1 2">
    <name type="scientific">Phenylobacterium haematophilum</name>
    <dbReference type="NCBI Taxonomy" id="98513"/>
    <lineage>
        <taxon>Bacteria</taxon>
        <taxon>Pseudomonadati</taxon>
        <taxon>Pseudomonadota</taxon>
        <taxon>Alphaproteobacteria</taxon>
        <taxon>Caulobacterales</taxon>
        <taxon>Caulobacteraceae</taxon>
        <taxon>Phenylobacterium</taxon>
    </lineage>
</organism>
<dbReference type="Pfam" id="PF19888">
    <property type="entry name" value="DUF6361"/>
    <property type="match status" value="1"/>
</dbReference>
<sequence length="417" mass="46708">MSTFGFTFLSRKALGQAEQMMFGGAAGVRDEVGFLIVHQRYADHFFPGTSVLHTRLRYALLIPWLYQSLRTKRPVPKDFGQAFSDLEHELTGRLKYVEGVGGEKDGVIGGEVFPRTISQPPAYVYWTALTKWGLIGARPDGRPWSRPDMAKLLAASSKRAHHDDDGKPLETVAWPISGLIDAPRDWDSWGDWNDRYSQDDQGKLALDLLPPEQIYLATKLRAVRSPTDPSEPSLLSKLVGKPLGGADHCWDNEILALAGREAAMLKRAGQAAALSAIGRAIYAAQVETLKETRDKRPQPNLHRAELNDAIEQWGKQAARLDMDLFLAEIGHLPPAVEGVLKETSAWVRANGKDPMQLLEVYARAEVSRKDNRARLASNQFGVDRRMEWQGEHHGRAEPLHYRWGNVKRLLRDLEDVA</sequence>
<dbReference type="RefSeq" id="WP_082730591.1">
    <property type="nucleotide sequence ID" value="NZ_JACIDK010000001.1"/>
</dbReference>
<reference evidence="1 2" key="1">
    <citation type="submission" date="2020-08" db="EMBL/GenBank/DDBJ databases">
        <title>Genomic Encyclopedia of Type Strains, Phase IV (KMG-IV): sequencing the most valuable type-strain genomes for metagenomic binning, comparative biology and taxonomic classification.</title>
        <authorList>
            <person name="Goeker M."/>
        </authorList>
    </citation>
    <scope>NUCLEOTIDE SEQUENCE [LARGE SCALE GENOMIC DNA]</scope>
    <source>
        <strain evidence="1 2">DSM 21793</strain>
    </source>
</reference>
<gene>
    <name evidence="1" type="ORF">GGQ61_000491</name>
</gene>
<accession>A0A839ZUU0</accession>
<dbReference type="EMBL" id="JACIDK010000001">
    <property type="protein sequence ID" value="MBB3889794.1"/>
    <property type="molecule type" value="Genomic_DNA"/>
</dbReference>
<dbReference type="InterPro" id="IPR045941">
    <property type="entry name" value="DUF6361"/>
</dbReference>
<evidence type="ECO:0000313" key="2">
    <source>
        <dbReference type="Proteomes" id="UP000530564"/>
    </source>
</evidence>
<keyword evidence="2" id="KW-1185">Reference proteome</keyword>
<comment type="caution">
    <text evidence="1">The sequence shown here is derived from an EMBL/GenBank/DDBJ whole genome shotgun (WGS) entry which is preliminary data.</text>
</comment>
<protein>
    <submittedName>
        <fullName evidence="1">Uncharacterized protein</fullName>
    </submittedName>
</protein>
<evidence type="ECO:0000313" key="1">
    <source>
        <dbReference type="EMBL" id="MBB3889794.1"/>
    </source>
</evidence>